<evidence type="ECO:0000313" key="3">
    <source>
        <dbReference type="Proteomes" id="UP001304071"/>
    </source>
</evidence>
<dbReference type="RefSeq" id="WP_261897277.1">
    <property type="nucleotide sequence ID" value="NZ_AP024896.1"/>
</dbReference>
<keyword evidence="1" id="KW-0812">Transmembrane</keyword>
<organism evidence="2 3">
    <name type="scientific">Vibrio porteresiae DSM 19223</name>
    <dbReference type="NCBI Taxonomy" id="1123496"/>
    <lineage>
        <taxon>Bacteria</taxon>
        <taxon>Pseudomonadati</taxon>
        <taxon>Pseudomonadota</taxon>
        <taxon>Gammaproteobacteria</taxon>
        <taxon>Vibrionales</taxon>
        <taxon>Vibrionaceae</taxon>
        <taxon>Vibrio</taxon>
    </lineage>
</organism>
<dbReference type="Proteomes" id="UP001304071">
    <property type="component" value="Chromosome 2"/>
</dbReference>
<evidence type="ECO:0008006" key="4">
    <source>
        <dbReference type="Google" id="ProtNLM"/>
    </source>
</evidence>
<keyword evidence="1" id="KW-1133">Transmembrane helix</keyword>
<sequence>MTIIPILCLIMAILGIWSVVKDHRAGKLAYGVLLLPGWPAGTIIGVVVLGLLFATQSKVPPSLSHSSTSESH</sequence>
<reference evidence="2 3" key="1">
    <citation type="submission" date="2023-11" db="EMBL/GenBank/DDBJ databases">
        <title>Plant-associative lifestyle of Vibrio porteresiae and its evolutionary dynamics.</title>
        <authorList>
            <person name="Rameshkumar N."/>
            <person name="Kirti K."/>
        </authorList>
    </citation>
    <scope>NUCLEOTIDE SEQUENCE [LARGE SCALE GENOMIC DNA]</scope>
    <source>
        <strain evidence="2 3">MSSRF30</strain>
    </source>
</reference>
<evidence type="ECO:0000256" key="1">
    <source>
        <dbReference type="SAM" id="Phobius"/>
    </source>
</evidence>
<dbReference type="EMBL" id="CP138204">
    <property type="protein sequence ID" value="WPC76883.1"/>
    <property type="molecule type" value="Genomic_DNA"/>
</dbReference>
<gene>
    <name evidence="2" type="ORF">R8Z52_20365</name>
</gene>
<protein>
    <recommendedName>
        <fullName evidence="4">DUF805 domain-containing protein</fullName>
    </recommendedName>
</protein>
<name>A0ABZ0QK45_9VIBR</name>
<keyword evidence="3" id="KW-1185">Reference proteome</keyword>
<proteinExistence type="predicted"/>
<feature type="transmembrane region" description="Helical" evidence="1">
    <location>
        <begin position="28"/>
        <end position="54"/>
    </location>
</feature>
<keyword evidence="1" id="KW-0472">Membrane</keyword>
<accession>A0ABZ0QK45</accession>
<evidence type="ECO:0000313" key="2">
    <source>
        <dbReference type="EMBL" id="WPC76883.1"/>
    </source>
</evidence>